<evidence type="ECO:0000313" key="2">
    <source>
        <dbReference type="EMBL" id="KAF2165950.1"/>
    </source>
</evidence>
<gene>
    <name evidence="2" type="ORF">M409DRAFT_23680</name>
</gene>
<feature type="region of interest" description="Disordered" evidence="1">
    <location>
        <begin position="1"/>
        <end position="20"/>
    </location>
</feature>
<evidence type="ECO:0000256" key="1">
    <source>
        <dbReference type="SAM" id="MobiDB-lite"/>
    </source>
</evidence>
<organism evidence="2 3">
    <name type="scientific">Zasmidium cellare ATCC 36951</name>
    <dbReference type="NCBI Taxonomy" id="1080233"/>
    <lineage>
        <taxon>Eukaryota</taxon>
        <taxon>Fungi</taxon>
        <taxon>Dikarya</taxon>
        <taxon>Ascomycota</taxon>
        <taxon>Pezizomycotina</taxon>
        <taxon>Dothideomycetes</taxon>
        <taxon>Dothideomycetidae</taxon>
        <taxon>Mycosphaerellales</taxon>
        <taxon>Mycosphaerellaceae</taxon>
        <taxon>Zasmidium</taxon>
    </lineage>
</organism>
<protein>
    <submittedName>
        <fullName evidence="2">Uncharacterized protein</fullName>
    </submittedName>
</protein>
<evidence type="ECO:0000313" key="3">
    <source>
        <dbReference type="Proteomes" id="UP000799537"/>
    </source>
</evidence>
<dbReference type="Proteomes" id="UP000799537">
    <property type="component" value="Unassembled WGS sequence"/>
</dbReference>
<reference evidence="2" key="1">
    <citation type="journal article" date="2020" name="Stud. Mycol.">
        <title>101 Dothideomycetes genomes: a test case for predicting lifestyles and emergence of pathogens.</title>
        <authorList>
            <person name="Haridas S."/>
            <person name="Albert R."/>
            <person name="Binder M."/>
            <person name="Bloem J."/>
            <person name="Labutti K."/>
            <person name="Salamov A."/>
            <person name="Andreopoulos B."/>
            <person name="Baker S."/>
            <person name="Barry K."/>
            <person name="Bills G."/>
            <person name="Bluhm B."/>
            <person name="Cannon C."/>
            <person name="Castanera R."/>
            <person name="Culley D."/>
            <person name="Daum C."/>
            <person name="Ezra D."/>
            <person name="Gonzalez J."/>
            <person name="Henrissat B."/>
            <person name="Kuo A."/>
            <person name="Liang C."/>
            <person name="Lipzen A."/>
            <person name="Lutzoni F."/>
            <person name="Magnuson J."/>
            <person name="Mondo S."/>
            <person name="Nolan M."/>
            <person name="Ohm R."/>
            <person name="Pangilinan J."/>
            <person name="Park H.-J."/>
            <person name="Ramirez L."/>
            <person name="Alfaro M."/>
            <person name="Sun H."/>
            <person name="Tritt A."/>
            <person name="Yoshinaga Y."/>
            <person name="Zwiers L.-H."/>
            <person name="Turgeon B."/>
            <person name="Goodwin S."/>
            <person name="Spatafora J."/>
            <person name="Crous P."/>
            <person name="Grigoriev I."/>
        </authorList>
    </citation>
    <scope>NUCLEOTIDE SEQUENCE</scope>
    <source>
        <strain evidence="2">ATCC 36951</strain>
    </source>
</reference>
<dbReference type="AlphaFoldDB" id="A0A6A6CIC8"/>
<sequence>MASSSFSTTTRPLTTLPTPSQTSLINLTNVLSHALDNDLSEPSDLQILHSDAQQTDIVVRGERMSILFENPVALDALTGERPNSAHFTRPGSFHGPPNPLGSHPPSPPAMPSSRVRVVETEGEVVKVSAADQVVMSKVEIVKSITRHILRKKGKGGS</sequence>
<dbReference type="GeneID" id="54560168"/>
<proteinExistence type="predicted"/>
<feature type="compositionally biased region" description="Pro residues" evidence="1">
    <location>
        <begin position="96"/>
        <end position="110"/>
    </location>
</feature>
<feature type="region of interest" description="Disordered" evidence="1">
    <location>
        <begin position="81"/>
        <end position="112"/>
    </location>
</feature>
<accession>A0A6A6CIC8</accession>
<dbReference type="RefSeq" id="XP_033666839.1">
    <property type="nucleotide sequence ID" value="XM_033806896.1"/>
</dbReference>
<keyword evidence="3" id="KW-1185">Reference proteome</keyword>
<dbReference type="EMBL" id="ML993598">
    <property type="protein sequence ID" value="KAF2165950.1"/>
    <property type="molecule type" value="Genomic_DNA"/>
</dbReference>
<name>A0A6A6CIC8_ZASCE</name>